<feature type="non-terminal residue" evidence="1">
    <location>
        <position position="1"/>
    </location>
</feature>
<dbReference type="AlphaFoldDB" id="A0A3B1AAJ9"/>
<sequence>VQPSDWLFNGADVVRVQVVLRLQRDLEINTPGAALALQLLDEIASLQKQLKRFE</sequence>
<name>A0A3B1AAJ9_9ZZZZ</name>
<proteinExistence type="predicted"/>
<dbReference type="Pfam" id="PF13591">
    <property type="entry name" value="MerR_2"/>
    <property type="match status" value="1"/>
</dbReference>
<evidence type="ECO:0000313" key="1">
    <source>
        <dbReference type="EMBL" id="VAW90754.1"/>
    </source>
</evidence>
<protein>
    <recommendedName>
        <fullName evidence="2">MerR family transcriptional regulator</fullName>
    </recommendedName>
</protein>
<dbReference type="Gene3D" id="1.10.1660.10">
    <property type="match status" value="1"/>
</dbReference>
<evidence type="ECO:0008006" key="2">
    <source>
        <dbReference type="Google" id="ProtNLM"/>
    </source>
</evidence>
<dbReference type="EMBL" id="UOFR01000003">
    <property type="protein sequence ID" value="VAW90754.1"/>
    <property type="molecule type" value="Genomic_DNA"/>
</dbReference>
<gene>
    <name evidence="1" type="ORF">MNBD_GAMMA21-1832</name>
</gene>
<accession>A0A3B1AAJ9</accession>
<organism evidence="1">
    <name type="scientific">hydrothermal vent metagenome</name>
    <dbReference type="NCBI Taxonomy" id="652676"/>
    <lineage>
        <taxon>unclassified sequences</taxon>
        <taxon>metagenomes</taxon>
        <taxon>ecological metagenomes</taxon>
    </lineage>
</organism>
<reference evidence="1" key="1">
    <citation type="submission" date="2018-06" db="EMBL/GenBank/DDBJ databases">
        <authorList>
            <person name="Zhirakovskaya E."/>
        </authorList>
    </citation>
    <scope>NUCLEOTIDE SEQUENCE</scope>
</reference>